<dbReference type="EMBL" id="CP059066">
    <property type="protein sequence ID" value="QSQ09626.1"/>
    <property type="molecule type" value="Genomic_DNA"/>
</dbReference>
<protein>
    <recommendedName>
        <fullName evidence="3">Sporulation protein YtxC</fullName>
    </recommendedName>
</protein>
<dbReference type="AlphaFoldDB" id="A0A8A0RQZ5"/>
<gene>
    <name evidence="1" type="ORF">H0A61_02003</name>
</gene>
<organism evidence="1 2">
    <name type="scientific">Koleobacter methoxysyntrophicus</name>
    <dbReference type="NCBI Taxonomy" id="2751313"/>
    <lineage>
        <taxon>Bacteria</taxon>
        <taxon>Bacillati</taxon>
        <taxon>Bacillota</taxon>
        <taxon>Clostridia</taxon>
        <taxon>Koleobacterales</taxon>
        <taxon>Koleobacteraceae</taxon>
        <taxon>Koleobacter</taxon>
    </lineage>
</organism>
<evidence type="ECO:0008006" key="3">
    <source>
        <dbReference type="Google" id="ProtNLM"/>
    </source>
</evidence>
<proteinExistence type="predicted"/>
<reference evidence="1" key="1">
    <citation type="submission" date="2020-07" db="EMBL/GenBank/DDBJ databases">
        <title>Koleobacter methoxysyntrophicus gen. nov., sp. nov., a novel anaerobic bacterium isolated from deep subsurface oil field and proposal of Koleobacterales ord. nov. in the phylum Firmicutes.</title>
        <authorList>
            <person name="Sakamoto S."/>
            <person name="Tamaki H."/>
        </authorList>
    </citation>
    <scope>NUCLEOTIDE SEQUENCE</scope>
    <source>
        <strain evidence="1">NRmbB1</strain>
    </source>
</reference>
<name>A0A8A0RQZ5_9FIRM</name>
<dbReference type="KEGG" id="kme:H0A61_02003"/>
<keyword evidence="2" id="KW-1185">Reference proteome</keyword>
<dbReference type="Pfam" id="PF08812">
    <property type="entry name" value="YtxC"/>
    <property type="match status" value="1"/>
</dbReference>
<dbReference type="Proteomes" id="UP000662904">
    <property type="component" value="Chromosome"/>
</dbReference>
<dbReference type="RefSeq" id="WP_206706976.1">
    <property type="nucleotide sequence ID" value="NZ_CP059066.1"/>
</dbReference>
<dbReference type="NCBIfam" id="TIGR02834">
    <property type="entry name" value="spo_ytxC"/>
    <property type="match status" value="1"/>
</dbReference>
<dbReference type="InterPro" id="IPR014199">
    <property type="entry name" value="Spore_YtxC"/>
</dbReference>
<evidence type="ECO:0000313" key="1">
    <source>
        <dbReference type="EMBL" id="QSQ09626.1"/>
    </source>
</evidence>
<accession>A0A8A0RQZ5</accession>
<sequence>MELLCIGALDNINTIVERLKKEFSLLKQKGIDVTINRNLKGDYTFLSCCIPDDDILNDSYEDVILSFNYHAARAITDIITNDLEQKIIRDIIKENFSYFNSRERETIQKYTARFLNYDDTIEKDNMVQQLNKKMNITSKVIKYLEFNNQINIEGFIKFRLKDYLTELEDLVEKAVDEFLMEKEYREFIKLLKYFVEVQEPKREIIHVLIKSKGFRLLDEKLNCINREFLNDFENESPENEINHDDLLISVLITIAPRKIIIHERNVKINQEVIETLKNIFDGKISFCRDCKICRKINNRETSFDTKSLK</sequence>
<evidence type="ECO:0000313" key="2">
    <source>
        <dbReference type="Proteomes" id="UP000662904"/>
    </source>
</evidence>